<reference evidence="1 2" key="1">
    <citation type="submission" date="2019-03" db="EMBL/GenBank/DDBJ databases">
        <title>Glutamicibacter sp. LJH19 genome.</title>
        <authorList>
            <person name="Sinai Borker S."/>
            <person name="Kumar R."/>
        </authorList>
    </citation>
    <scope>NUCLEOTIDE SEQUENCE [LARGE SCALE GENOMIC DNA]</scope>
    <source>
        <strain evidence="1 2">LJH19</strain>
    </source>
</reference>
<dbReference type="RefSeq" id="WP_134780044.1">
    <property type="nucleotide sequence ID" value="NZ_SPDS01000001.1"/>
</dbReference>
<name>A0A4Y8TZU1_9MICC</name>
<evidence type="ECO:0000313" key="2">
    <source>
        <dbReference type="Proteomes" id="UP000297638"/>
    </source>
</evidence>
<comment type="caution">
    <text evidence="1">The sequence shown here is derived from an EMBL/GenBank/DDBJ whole genome shotgun (WGS) entry which is preliminary data.</text>
</comment>
<dbReference type="EMBL" id="SPDS01000001">
    <property type="protein sequence ID" value="TFH57039.1"/>
    <property type="molecule type" value="Genomic_DNA"/>
</dbReference>
<dbReference type="AlphaFoldDB" id="A0A4Y8TZU1"/>
<sequence>MDKTAIQSARCVPPTPLASAAINLVAERFQGVVEELRREARRIESYDPVTALRLGDAATAFCETGTSILQEWLIDTGTIPSH</sequence>
<evidence type="ECO:0000313" key="1">
    <source>
        <dbReference type="EMBL" id="TFH57039.1"/>
    </source>
</evidence>
<gene>
    <name evidence="1" type="ORF">EXY26_08590</name>
</gene>
<dbReference type="Proteomes" id="UP000297638">
    <property type="component" value="Unassembled WGS sequence"/>
</dbReference>
<organism evidence="1 2">
    <name type="scientific">Glutamicibacter arilaitensis</name>
    <dbReference type="NCBI Taxonomy" id="256701"/>
    <lineage>
        <taxon>Bacteria</taxon>
        <taxon>Bacillati</taxon>
        <taxon>Actinomycetota</taxon>
        <taxon>Actinomycetes</taxon>
        <taxon>Micrococcales</taxon>
        <taxon>Micrococcaceae</taxon>
        <taxon>Glutamicibacter</taxon>
    </lineage>
</organism>
<accession>A0A4Y8TZU1</accession>
<protein>
    <submittedName>
        <fullName evidence="1">Uncharacterized protein</fullName>
    </submittedName>
</protein>
<proteinExistence type="predicted"/>